<dbReference type="Pfam" id="PF01795">
    <property type="entry name" value="Methyltransf_5"/>
    <property type="match status" value="1"/>
</dbReference>
<keyword evidence="3 6" id="KW-0489">Methyltransferase</keyword>
<dbReference type="PIRSF" id="PIRSF004486">
    <property type="entry name" value="MraW"/>
    <property type="match status" value="1"/>
</dbReference>
<dbReference type="SUPFAM" id="SSF81799">
    <property type="entry name" value="Putative methyltransferase TM0872, insert domain"/>
    <property type="match status" value="1"/>
</dbReference>
<evidence type="ECO:0000313" key="9">
    <source>
        <dbReference type="Proteomes" id="UP000177987"/>
    </source>
</evidence>
<accession>A0A1G2SFL4</accession>
<feature type="binding site" evidence="6">
    <location>
        <position position="67"/>
    </location>
    <ligand>
        <name>S-adenosyl-L-methionine</name>
        <dbReference type="ChEBI" id="CHEBI:59789"/>
    </ligand>
</feature>
<evidence type="ECO:0000256" key="4">
    <source>
        <dbReference type="ARBA" id="ARBA00022679"/>
    </source>
</evidence>
<dbReference type="GO" id="GO:0005737">
    <property type="term" value="C:cytoplasm"/>
    <property type="evidence" value="ECO:0007669"/>
    <property type="project" value="UniProtKB-SubCell"/>
</dbReference>
<keyword evidence="2 6" id="KW-0698">rRNA processing</keyword>
<dbReference type="Gene3D" id="3.40.50.150">
    <property type="entry name" value="Vaccinia Virus protein VP39"/>
    <property type="match status" value="1"/>
</dbReference>
<dbReference type="InterPro" id="IPR023397">
    <property type="entry name" value="SAM-dep_MeTrfase_MraW_recog"/>
</dbReference>
<reference evidence="8 9" key="1">
    <citation type="journal article" date="2016" name="Nat. Commun.">
        <title>Thousands of microbial genomes shed light on interconnected biogeochemical processes in an aquifer system.</title>
        <authorList>
            <person name="Anantharaman K."/>
            <person name="Brown C.T."/>
            <person name="Hug L.A."/>
            <person name="Sharon I."/>
            <person name="Castelle C.J."/>
            <person name="Probst A.J."/>
            <person name="Thomas B.C."/>
            <person name="Singh A."/>
            <person name="Wilkins M.J."/>
            <person name="Karaoz U."/>
            <person name="Brodie E.L."/>
            <person name="Williams K.H."/>
            <person name="Hubbard S.S."/>
            <person name="Banfield J.F."/>
        </authorList>
    </citation>
    <scope>NUCLEOTIDE SEQUENCE [LARGE SCALE GENOMIC DNA]</scope>
</reference>
<evidence type="ECO:0000256" key="7">
    <source>
        <dbReference type="SAM" id="MobiDB-lite"/>
    </source>
</evidence>
<dbReference type="InterPro" id="IPR002903">
    <property type="entry name" value="RsmH"/>
</dbReference>
<dbReference type="GO" id="GO:0070475">
    <property type="term" value="P:rRNA base methylation"/>
    <property type="evidence" value="ECO:0007669"/>
    <property type="project" value="UniProtKB-UniRule"/>
</dbReference>
<dbReference type="EC" id="2.1.1.199" evidence="6"/>
<comment type="catalytic activity">
    <reaction evidence="6">
        <text>cytidine(1402) in 16S rRNA + S-adenosyl-L-methionine = N(4)-methylcytidine(1402) in 16S rRNA + S-adenosyl-L-homocysteine + H(+)</text>
        <dbReference type="Rhea" id="RHEA:42928"/>
        <dbReference type="Rhea" id="RHEA-COMP:10286"/>
        <dbReference type="Rhea" id="RHEA-COMP:10287"/>
        <dbReference type="ChEBI" id="CHEBI:15378"/>
        <dbReference type="ChEBI" id="CHEBI:57856"/>
        <dbReference type="ChEBI" id="CHEBI:59789"/>
        <dbReference type="ChEBI" id="CHEBI:74506"/>
        <dbReference type="ChEBI" id="CHEBI:82748"/>
        <dbReference type="EC" id="2.1.1.199"/>
    </reaction>
</comment>
<dbReference type="STRING" id="1802727.A2937_00920"/>
<dbReference type="Proteomes" id="UP000177987">
    <property type="component" value="Unassembled WGS sequence"/>
</dbReference>
<dbReference type="InterPro" id="IPR029063">
    <property type="entry name" value="SAM-dependent_MTases_sf"/>
</dbReference>
<dbReference type="NCBIfam" id="TIGR00006">
    <property type="entry name" value="16S rRNA (cytosine(1402)-N(4))-methyltransferase RsmH"/>
    <property type="match status" value="1"/>
</dbReference>
<evidence type="ECO:0000256" key="5">
    <source>
        <dbReference type="ARBA" id="ARBA00022691"/>
    </source>
</evidence>
<dbReference type="AlphaFoldDB" id="A0A1G2SFL4"/>
<name>A0A1G2SFL4_9BACT</name>
<comment type="subcellular location">
    <subcellularLocation>
        <location evidence="6">Cytoplasm</location>
    </subcellularLocation>
</comment>
<sequence>MQKKESDPKTQKLPATSLHVSVLLQETLEGLTLNEGDRVFEGTVGLGGHSEEILKRIGTSGVYIGTDEDAQALAKAQVRLASYPIKKIFVENNFRNLDRVLDEAGVPLVDKILLDIGLSNLQLEGSGRGFSFKRDEPLLMTFKTAPTEGDLTAHEIVNEWAAESLTDIITGYGEERFAWRIANAIVAARGLKPIQTTNELAGIVEKAVPAFARHGRVHPATKTFQAIRIAVNDELGALREGLAKGFARLAPGGRMAVISFHSLEDRIVKDFFKKQGEEGTGTIITKKPITPGDEELARNPKSRSSKLRIIQKN</sequence>
<dbReference type="PANTHER" id="PTHR11265:SF0">
    <property type="entry name" value="12S RRNA N4-METHYLCYTIDINE METHYLTRANSFERASE"/>
    <property type="match status" value="1"/>
</dbReference>
<evidence type="ECO:0000313" key="8">
    <source>
        <dbReference type="EMBL" id="OHA83877.1"/>
    </source>
</evidence>
<feature type="compositionally biased region" description="Low complexity" evidence="7">
    <location>
        <begin position="282"/>
        <end position="291"/>
    </location>
</feature>
<dbReference type="PANTHER" id="PTHR11265">
    <property type="entry name" value="S-ADENOSYL-METHYLTRANSFERASE MRAW"/>
    <property type="match status" value="1"/>
</dbReference>
<keyword evidence="6" id="KW-0963">Cytoplasm</keyword>
<gene>
    <name evidence="6" type="primary">rsmH</name>
    <name evidence="8" type="ORF">A2937_00920</name>
</gene>
<comment type="caution">
    <text evidence="8">The sequence shown here is derived from an EMBL/GenBank/DDBJ whole genome shotgun (WGS) entry which is preliminary data.</text>
</comment>
<organism evidence="8 9">
    <name type="scientific">Candidatus Yonathbacteria bacterium RIFCSPLOWO2_01_FULL_47_33b</name>
    <dbReference type="NCBI Taxonomy" id="1802727"/>
    <lineage>
        <taxon>Bacteria</taxon>
        <taxon>Candidatus Yonathiibacteriota</taxon>
    </lineage>
</organism>
<comment type="similarity">
    <text evidence="1 6">Belongs to the methyltransferase superfamily. RsmH family.</text>
</comment>
<feature type="region of interest" description="Disordered" evidence="7">
    <location>
        <begin position="282"/>
        <end position="313"/>
    </location>
</feature>
<feature type="binding site" evidence="6">
    <location>
        <position position="94"/>
    </location>
    <ligand>
        <name>S-adenosyl-L-methionine</name>
        <dbReference type="ChEBI" id="CHEBI:59789"/>
    </ligand>
</feature>
<protein>
    <recommendedName>
        <fullName evidence="6">Ribosomal RNA small subunit methyltransferase H</fullName>
        <ecNumber evidence="6">2.1.1.199</ecNumber>
    </recommendedName>
    <alternativeName>
        <fullName evidence="6">16S rRNA m(4)C1402 methyltransferase</fullName>
    </alternativeName>
    <alternativeName>
        <fullName evidence="6">rRNA (cytosine-N(4)-)-methyltransferase RsmH</fullName>
    </alternativeName>
</protein>
<dbReference type="HAMAP" id="MF_01007">
    <property type="entry name" value="16SrRNA_methyltr_H"/>
    <property type="match status" value="1"/>
</dbReference>
<keyword evidence="4 6" id="KW-0808">Transferase</keyword>
<dbReference type="SUPFAM" id="SSF53335">
    <property type="entry name" value="S-adenosyl-L-methionine-dependent methyltransferases"/>
    <property type="match status" value="1"/>
</dbReference>
<evidence type="ECO:0000256" key="3">
    <source>
        <dbReference type="ARBA" id="ARBA00022603"/>
    </source>
</evidence>
<feature type="binding site" evidence="6">
    <location>
        <position position="115"/>
    </location>
    <ligand>
        <name>S-adenosyl-L-methionine</name>
        <dbReference type="ChEBI" id="CHEBI:59789"/>
    </ligand>
</feature>
<feature type="binding site" evidence="6">
    <location>
        <position position="122"/>
    </location>
    <ligand>
        <name>S-adenosyl-L-methionine</name>
        <dbReference type="ChEBI" id="CHEBI:59789"/>
    </ligand>
</feature>
<feature type="binding site" evidence="6">
    <location>
        <begin position="47"/>
        <end position="49"/>
    </location>
    <ligand>
        <name>S-adenosyl-L-methionine</name>
        <dbReference type="ChEBI" id="CHEBI:59789"/>
    </ligand>
</feature>
<keyword evidence="5 6" id="KW-0949">S-adenosyl-L-methionine</keyword>
<proteinExistence type="inferred from homology"/>
<evidence type="ECO:0000256" key="1">
    <source>
        <dbReference type="ARBA" id="ARBA00010396"/>
    </source>
</evidence>
<evidence type="ECO:0000256" key="2">
    <source>
        <dbReference type="ARBA" id="ARBA00022552"/>
    </source>
</evidence>
<dbReference type="EMBL" id="MHUW01000012">
    <property type="protein sequence ID" value="OHA83877.1"/>
    <property type="molecule type" value="Genomic_DNA"/>
</dbReference>
<feature type="compositionally biased region" description="Basic residues" evidence="7">
    <location>
        <begin position="300"/>
        <end position="313"/>
    </location>
</feature>
<dbReference type="Gene3D" id="1.10.150.170">
    <property type="entry name" value="Putative methyltransferase TM0872, insert domain"/>
    <property type="match status" value="1"/>
</dbReference>
<comment type="function">
    <text evidence="6">Specifically methylates the N4 position of cytidine in position 1402 (C1402) of 16S rRNA.</text>
</comment>
<dbReference type="GO" id="GO:0071424">
    <property type="term" value="F:rRNA (cytosine-N4-)-methyltransferase activity"/>
    <property type="evidence" value="ECO:0007669"/>
    <property type="project" value="UniProtKB-UniRule"/>
</dbReference>
<evidence type="ECO:0000256" key="6">
    <source>
        <dbReference type="HAMAP-Rule" id="MF_01007"/>
    </source>
</evidence>